<feature type="compositionally biased region" description="Acidic residues" evidence="5">
    <location>
        <begin position="234"/>
        <end position="249"/>
    </location>
</feature>
<dbReference type="GO" id="GO:0008270">
    <property type="term" value="F:zinc ion binding"/>
    <property type="evidence" value="ECO:0007669"/>
    <property type="project" value="UniProtKB-KW"/>
</dbReference>
<evidence type="ECO:0000313" key="8">
    <source>
        <dbReference type="Proteomes" id="UP001162156"/>
    </source>
</evidence>
<dbReference type="GO" id="GO:0061630">
    <property type="term" value="F:ubiquitin protein ligase activity"/>
    <property type="evidence" value="ECO:0007669"/>
    <property type="project" value="InterPro"/>
</dbReference>
<dbReference type="CDD" id="cd19677">
    <property type="entry name" value="UBR-box_UBR7"/>
    <property type="match status" value="1"/>
</dbReference>
<dbReference type="PANTHER" id="PTHR13513:SF9">
    <property type="entry name" value="E3 UBIQUITIN-PROTEIN LIGASE UBR7-RELATED"/>
    <property type="match status" value="1"/>
</dbReference>
<dbReference type="InterPro" id="IPR001965">
    <property type="entry name" value="Znf_PHD"/>
</dbReference>
<dbReference type="GO" id="GO:0005737">
    <property type="term" value="C:cytoplasm"/>
    <property type="evidence" value="ECO:0007669"/>
    <property type="project" value="TreeGrafter"/>
</dbReference>
<dbReference type="InterPro" id="IPR047506">
    <property type="entry name" value="UBR7-like_UBR-box"/>
</dbReference>
<dbReference type="InterPro" id="IPR013083">
    <property type="entry name" value="Znf_RING/FYVE/PHD"/>
</dbReference>
<gene>
    <name evidence="7" type="ORF">NQ314_016096</name>
</gene>
<dbReference type="CDD" id="cd15542">
    <property type="entry name" value="PHD_UBR7"/>
    <property type="match status" value="1"/>
</dbReference>
<evidence type="ECO:0000256" key="4">
    <source>
        <dbReference type="PROSITE-ProRule" id="PRU00508"/>
    </source>
</evidence>
<dbReference type="Gene3D" id="3.30.40.10">
    <property type="entry name" value="Zinc/RING finger domain, C3HC4 (zinc finger)"/>
    <property type="match status" value="1"/>
</dbReference>
<accession>A0AAV8WX46</accession>
<dbReference type="AlphaFoldDB" id="A0AAV8WX46"/>
<organism evidence="7 8">
    <name type="scientific">Rhamnusium bicolor</name>
    <dbReference type="NCBI Taxonomy" id="1586634"/>
    <lineage>
        <taxon>Eukaryota</taxon>
        <taxon>Metazoa</taxon>
        <taxon>Ecdysozoa</taxon>
        <taxon>Arthropoda</taxon>
        <taxon>Hexapoda</taxon>
        <taxon>Insecta</taxon>
        <taxon>Pterygota</taxon>
        <taxon>Neoptera</taxon>
        <taxon>Endopterygota</taxon>
        <taxon>Coleoptera</taxon>
        <taxon>Polyphaga</taxon>
        <taxon>Cucujiformia</taxon>
        <taxon>Chrysomeloidea</taxon>
        <taxon>Cerambycidae</taxon>
        <taxon>Lepturinae</taxon>
        <taxon>Rhagiini</taxon>
        <taxon>Rhamnusium</taxon>
    </lineage>
</organism>
<evidence type="ECO:0000256" key="2">
    <source>
        <dbReference type="ARBA" id="ARBA00022771"/>
    </source>
</evidence>
<feature type="domain" description="UBR-type" evidence="6">
    <location>
        <begin position="56"/>
        <end position="132"/>
    </location>
</feature>
<evidence type="ECO:0000313" key="7">
    <source>
        <dbReference type="EMBL" id="KAJ8931067.1"/>
    </source>
</evidence>
<feature type="region of interest" description="Disordered" evidence="5">
    <location>
        <begin position="224"/>
        <end position="252"/>
    </location>
</feature>
<sequence length="390" mass="45021">MSEEDNTDITTNVTNEIREDSLDESDAVTLTLNEVLELEDELIENTAAVLGAANDKTCSYIEGYLKRQALYSCLTCIPEAKNDAEKGAGICLACSYHCHDGHDLVELYTKRNFRCDCGNSKFPNLECNLYNEKNEVNELNSYNQNFTGMYCVCHRPYPDPEDPVPDEMIQCIICEDWYHTRHLGTEVPSNNFAEMICESCVTKHEFLLHYDEFGLKQFPHAAEESKAEEKDPLSLDDENTEESTTEEKEELTSYCKKPVDKSQKVCAKFWVDVNWRKALCTCDECLKTYENEDVAFLLDSEDPVHLYEEKGKAKAKEIVENHDRTFMNSLNRVQLVDCIAGYNDLKEHLAEYLKKFAESKKIVREEDIREFFDGMNARKKQRVDVPHFCR</sequence>
<dbReference type="InterPro" id="IPR003126">
    <property type="entry name" value="Znf_UBR"/>
</dbReference>
<keyword evidence="3" id="KW-0862">Zinc</keyword>
<reference evidence="7" key="1">
    <citation type="journal article" date="2023" name="Insect Mol. Biol.">
        <title>Genome sequencing provides insights into the evolution of gene families encoding plant cell wall-degrading enzymes in longhorned beetles.</title>
        <authorList>
            <person name="Shin N.R."/>
            <person name="Okamura Y."/>
            <person name="Kirsch R."/>
            <person name="Pauchet Y."/>
        </authorList>
    </citation>
    <scope>NUCLEOTIDE SEQUENCE</scope>
    <source>
        <strain evidence="7">RBIC_L_NR</strain>
    </source>
</reference>
<dbReference type="Pfam" id="PF02207">
    <property type="entry name" value="zf-UBR"/>
    <property type="match status" value="1"/>
</dbReference>
<name>A0AAV8WX46_9CUCU</name>
<dbReference type="PROSITE" id="PS51157">
    <property type="entry name" value="ZF_UBR"/>
    <property type="match status" value="1"/>
</dbReference>
<proteinExistence type="predicted"/>
<keyword evidence="1" id="KW-0479">Metal-binding</keyword>
<evidence type="ECO:0000256" key="3">
    <source>
        <dbReference type="ARBA" id="ARBA00022833"/>
    </source>
</evidence>
<keyword evidence="8" id="KW-1185">Reference proteome</keyword>
<evidence type="ECO:0000256" key="5">
    <source>
        <dbReference type="SAM" id="MobiDB-lite"/>
    </source>
</evidence>
<evidence type="ECO:0000259" key="6">
    <source>
        <dbReference type="PROSITE" id="PS51157"/>
    </source>
</evidence>
<comment type="caution">
    <text evidence="7">The sequence shown here is derived from an EMBL/GenBank/DDBJ whole genome shotgun (WGS) entry which is preliminary data.</text>
</comment>
<keyword evidence="2" id="KW-0863">Zinc-finger</keyword>
<dbReference type="PANTHER" id="PTHR13513">
    <property type="entry name" value="E3 UBIQUITIN-PROTEIN LIGASE UBR7"/>
    <property type="match status" value="1"/>
</dbReference>
<evidence type="ECO:0000256" key="1">
    <source>
        <dbReference type="ARBA" id="ARBA00022723"/>
    </source>
</evidence>
<dbReference type="SMART" id="SM00249">
    <property type="entry name" value="PHD"/>
    <property type="match status" value="1"/>
</dbReference>
<dbReference type="Proteomes" id="UP001162156">
    <property type="component" value="Unassembled WGS sequence"/>
</dbReference>
<feature type="zinc finger region" description="UBR-type" evidence="4">
    <location>
        <begin position="56"/>
        <end position="132"/>
    </location>
</feature>
<dbReference type="SMART" id="SM00396">
    <property type="entry name" value="ZnF_UBR1"/>
    <property type="match status" value="1"/>
</dbReference>
<dbReference type="InterPro" id="IPR040204">
    <property type="entry name" value="UBR7"/>
</dbReference>
<dbReference type="InterPro" id="IPR011011">
    <property type="entry name" value="Znf_FYVE_PHD"/>
</dbReference>
<dbReference type="SUPFAM" id="SSF57903">
    <property type="entry name" value="FYVE/PHD zinc finger"/>
    <property type="match status" value="1"/>
</dbReference>
<protein>
    <recommendedName>
        <fullName evidence="6">UBR-type domain-containing protein</fullName>
    </recommendedName>
</protein>
<dbReference type="EMBL" id="JANEYF010004476">
    <property type="protein sequence ID" value="KAJ8931067.1"/>
    <property type="molecule type" value="Genomic_DNA"/>
</dbReference>
<feature type="compositionally biased region" description="Basic and acidic residues" evidence="5">
    <location>
        <begin position="224"/>
        <end position="233"/>
    </location>
</feature>